<proteinExistence type="predicted"/>
<sequence length="170" mass="19648">MDRLEYWLQQDFPEFVRLDGSVATRERYKRVEEFQTNPNLFIFLASVRAAGVGLNLTAANKVVIFDPLWNPSQDAQAMDRVVRIGQKQEVECIRLISSGTTEELIYYRQIYKQGLSKVANTGKASRWCSFSLSSKNSVHCQKSWLGWLHPSFYRMRPSDSNLGARHQVNR</sequence>
<dbReference type="Gene3D" id="3.40.50.300">
    <property type="entry name" value="P-loop containing nucleotide triphosphate hydrolases"/>
    <property type="match status" value="1"/>
</dbReference>
<dbReference type="CDD" id="cd18793">
    <property type="entry name" value="SF2_C_SNF"/>
    <property type="match status" value="1"/>
</dbReference>
<dbReference type="OrthoDB" id="2500640at2759"/>
<dbReference type="PANTHER" id="PTHR45629">
    <property type="entry name" value="SNF2/RAD54 FAMILY MEMBER"/>
    <property type="match status" value="1"/>
</dbReference>
<dbReference type="PROSITE" id="PS51194">
    <property type="entry name" value="HELICASE_CTER"/>
    <property type="match status" value="1"/>
</dbReference>
<reference evidence="3 4" key="1">
    <citation type="submission" date="2017-11" db="EMBL/GenBank/DDBJ databases">
        <title>De novo assembly and phasing of dikaryotic genomes from two isolates of Puccinia coronata f. sp. avenae, the causal agent of oat crown rust.</title>
        <authorList>
            <person name="Miller M.E."/>
            <person name="Zhang Y."/>
            <person name="Omidvar V."/>
            <person name="Sperschneider J."/>
            <person name="Schwessinger B."/>
            <person name="Raley C."/>
            <person name="Palmer J.M."/>
            <person name="Garnica D."/>
            <person name="Upadhyaya N."/>
            <person name="Rathjen J."/>
            <person name="Taylor J.M."/>
            <person name="Park R.F."/>
            <person name="Dodds P.N."/>
            <person name="Hirsch C.D."/>
            <person name="Kianian S.F."/>
            <person name="Figueroa M."/>
        </authorList>
    </citation>
    <scope>NUCLEOTIDE SEQUENCE [LARGE SCALE GENOMIC DNA]</scope>
    <source>
        <strain evidence="3">12NC29</strain>
    </source>
</reference>
<gene>
    <name evidence="3" type="ORF">PCANC_24293</name>
</gene>
<dbReference type="InterPro" id="IPR049730">
    <property type="entry name" value="SNF2/RAD54-like_C"/>
</dbReference>
<accession>A0A2N5TUB3</accession>
<dbReference type="GO" id="GO:0016787">
    <property type="term" value="F:hydrolase activity"/>
    <property type="evidence" value="ECO:0007669"/>
    <property type="project" value="UniProtKB-KW"/>
</dbReference>
<dbReference type="Pfam" id="PF00271">
    <property type="entry name" value="Helicase_C"/>
    <property type="match status" value="1"/>
</dbReference>
<dbReference type="EMBL" id="PGCJ01000422">
    <property type="protein sequence ID" value="PLW29080.1"/>
    <property type="molecule type" value="Genomic_DNA"/>
</dbReference>
<evidence type="ECO:0000313" key="3">
    <source>
        <dbReference type="EMBL" id="PLW29080.1"/>
    </source>
</evidence>
<name>A0A2N5TUB3_9BASI</name>
<dbReference type="InterPro" id="IPR027417">
    <property type="entry name" value="P-loop_NTPase"/>
</dbReference>
<dbReference type="SMART" id="SM00490">
    <property type="entry name" value="HELICc"/>
    <property type="match status" value="1"/>
</dbReference>
<dbReference type="PANTHER" id="PTHR45629:SF7">
    <property type="entry name" value="DNA EXCISION REPAIR PROTEIN ERCC-6-RELATED"/>
    <property type="match status" value="1"/>
</dbReference>
<dbReference type="Proteomes" id="UP000235388">
    <property type="component" value="Unassembled WGS sequence"/>
</dbReference>
<keyword evidence="4" id="KW-1185">Reference proteome</keyword>
<dbReference type="InterPro" id="IPR050496">
    <property type="entry name" value="SNF2_RAD54_helicase_repair"/>
</dbReference>
<dbReference type="STRING" id="200324.A0A2N5TUB3"/>
<protein>
    <recommendedName>
        <fullName evidence="2">Helicase C-terminal domain-containing protein</fullName>
    </recommendedName>
</protein>
<keyword evidence="1" id="KW-0378">Hydrolase</keyword>
<evidence type="ECO:0000259" key="2">
    <source>
        <dbReference type="PROSITE" id="PS51194"/>
    </source>
</evidence>
<evidence type="ECO:0000256" key="1">
    <source>
        <dbReference type="ARBA" id="ARBA00022801"/>
    </source>
</evidence>
<dbReference type="InterPro" id="IPR001650">
    <property type="entry name" value="Helicase_C-like"/>
</dbReference>
<organism evidence="3 4">
    <name type="scientific">Puccinia coronata f. sp. avenae</name>
    <dbReference type="NCBI Taxonomy" id="200324"/>
    <lineage>
        <taxon>Eukaryota</taxon>
        <taxon>Fungi</taxon>
        <taxon>Dikarya</taxon>
        <taxon>Basidiomycota</taxon>
        <taxon>Pucciniomycotina</taxon>
        <taxon>Pucciniomycetes</taxon>
        <taxon>Pucciniales</taxon>
        <taxon>Pucciniaceae</taxon>
        <taxon>Puccinia</taxon>
    </lineage>
</organism>
<feature type="domain" description="Helicase C-terminal" evidence="2">
    <location>
        <begin position="1"/>
        <end position="138"/>
    </location>
</feature>
<evidence type="ECO:0000313" key="4">
    <source>
        <dbReference type="Proteomes" id="UP000235388"/>
    </source>
</evidence>
<dbReference type="AlphaFoldDB" id="A0A2N5TUB3"/>
<dbReference type="SUPFAM" id="SSF52540">
    <property type="entry name" value="P-loop containing nucleoside triphosphate hydrolases"/>
    <property type="match status" value="1"/>
</dbReference>
<comment type="caution">
    <text evidence="3">The sequence shown here is derived from an EMBL/GenBank/DDBJ whole genome shotgun (WGS) entry which is preliminary data.</text>
</comment>